<dbReference type="STRING" id="266128.ABB25_08460"/>
<accession>A0A0R0BLJ2</accession>
<comment type="catalytic activity">
    <reaction evidence="10">
        <text>Mg(2+)(in) = Mg(2+)(out)</text>
        <dbReference type="Rhea" id="RHEA:29827"/>
        <dbReference type="ChEBI" id="CHEBI:18420"/>
    </reaction>
</comment>
<keyword evidence="5 12" id="KW-0812">Transmembrane</keyword>
<feature type="transmembrane region" description="Helical" evidence="12">
    <location>
        <begin position="271"/>
        <end position="290"/>
    </location>
</feature>
<protein>
    <submittedName>
        <fullName evidence="13">Magnesium transporter CorA</fullName>
    </submittedName>
</protein>
<dbReference type="CDD" id="cd12830">
    <property type="entry name" value="MtCorA-like"/>
    <property type="match status" value="1"/>
</dbReference>
<name>A0A0R0BLJ2_9GAMM</name>
<dbReference type="Gene3D" id="3.30.460.20">
    <property type="entry name" value="CorA soluble domain-like"/>
    <property type="match status" value="1"/>
</dbReference>
<keyword evidence="3" id="KW-0813">Transport</keyword>
<evidence type="ECO:0000256" key="4">
    <source>
        <dbReference type="ARBA" id="ARBA00022475"/>
    </source>
</evidence>
<dbReference type="PANTHER" id="PTHR46494:SF1">
    <property type="entry name" value="CORA FAMILY METAL ION TRANSPORTER (EUROFUNG)"/>
    <property type="match status" value="1"/>
</dbReference>
<comment type="caution">
    <text evidence="13">The sequence shown here is derived from an EMBL/GenBank/DDBJ whole genome shotgun (WGS) entry which is preliminary data.</text>
</comment>
<dbReference type="Proteomes" id="UP000051254">
    <property type="component" value="Unassembled WGS sequence"/>
</dbReference>
<evidence type="ECO:0000256" key="6">
    <source>
        <dbReference type="ARBA" id="ARBA00022842"/>
    </source>
</evidence>
<feature type="transmembrane region" description="Helical" evidence="12">
    <location>
        <begin position="302"/>
        <end position="322"/>
    </location>
</feature>
<comment type="similarity">
    <text evidence="2">Belongs to the CorA metal ion transporter (MIT) (TC 1.A.35) family.</text>
</comment>
<evidence type="ECO:0000313" key="14">
    <source>
        <dbReference type="Proteomes" id="UP000051254"/>
    </source>
</evidence>
<evidence type="ECO:0000256" key="3">
    <source>
        <dbReference type="ARBA" id="ARBA00022448"/>
    </source>
</evidence>
<organism evidence="13 14">
    <name type="scientific">Stenotrophomonas koreensis</name>
    <dbReference type="NCBI Taxonomy" id="266128"/>
    <lineage>
        <taxon>Bacteria</taxon>
        <taxon>Pseudomonadati</taxon>
        <taxon>Pseudomonadota</taxon>
        <taxon>Gammaproteobacteria</taxon>
        <taxon>Lysobacterales</taxon>
        <taxon>Lysobacteraceae</taxon>
        <taxon>Stenotrophomonas</taxon>
    </lineage>
</organism>
<keyword evidence="8" id="KW-0406">Ion transport</keyword>
<gene>
    <name evidence="13" type="ORF">ABB25_08460</name>
</gene>
<dbReference type="FunFam" id="1.20.58.340:FF:000004">
    <property type="entry name" value="Magnesium transport protein CorA"/>
    <property type="match status" value="1"/>
</dbReference>
<reference evidence="13 14" key="1">
    <citation type="submission" date="2015-05" db="EMBL/GenBank/DDBJ databases">
        <title>Genome sequencing and analysis of members of genus Stenotrophomonas.</title>
        <authorList>
            <person name="Patil P.P."/>
            <person name="Midha S."/>
            <person name="Patil P.B."/>
        </authorList>
    </citation>
    <scope>NUCLEOTIDE SEQUENCE [LARGE SCALE GENOMIC DNA]</scope>
    <source>
        <strain evidence="13 14">DSM 17805</strain>
    </source>
</reference>
<dbReference type="GO" id="GO:0050897">
    <property type="term" value="F:cobalt ion binding"/>
    <property type="evidence" value="ECO:0007669"/>
    <property type="project" value="TreeGrafter"/>
</dbReference>
<comment type="function">
    <text evidence="11">Mediates influx of magnesium ions. Alternates between open and closed states. Activated by low cytoplasmic Mg(2+) levels. Inactive when cytoplasmic Mg(2+) levels are high.</text>
</comment>
<evidence type="ECO:0000256" key="1">
    <source>
        <dbReference type="ARBA" id="ARBA00004651"/>
    </source>
</evidence>
<evidence type="ECO:0000256" key="7">
    <source>
        <dbReference type="ARBA" id="ARBA00022989"/>
    </source>
</evidence>
<evidence type="ECO:0000256" key="10">
    <source>
        <dbReference type="ARBA" id="ARBA00034269"/>
    </source>
</evidence>
<dbReference type="GO" id="GO:0015095">
    <property type="term" value="F:magnesium ion transmembrane transporter activity"/>
    <property type="evidence" value="ECO:0007669"/>
    <property type="project" value="TreeGrafter"/>
</dbReference>
<dbReference type="AlphaFoldDB" id="A0A0R0BLJ2"/>
<evidence type="ECO:0000256" key="2">
    <source>
        <dbReference type="ARBA" id="ARBA00009765"/>
    </source>
</evidence>
<dbReference type="RefSeq" id="WP_057665832.1">
    <property type="nucleotide sequence ID" value="NZ_LDJH01000013.1"/>
</dbReference>
<dbReference type="InterPro" id="IPR045861">
    <property type="entry name" value="CorA_cytoplasmic_dom"/>
</dbReference>
<evidence type="ECO:0000256" key="11">
    <source>
        <dbReference type="ARBA" id="ARBA00045497"/>
    </source>
</evidence>
<dbReference type="SUPFAM" id="SSF143865">
    <property type="entry name" value="CorA soluble domain-like"/>
    <property type="match status" value="1"/>
</dbReference>
<keyword evidence="14" id="KW-1185">Reference proteome</keyword>
<keyword evidence="7 12" id="KW-1133">Transmembrane helix</keyword>
<proteinExistence type="inferred from homology"/>
<keyword evidence="4" id="KW-1003">Cell membrane</keyword>
<dbReference type="InterPro" id="IPR045863">
    <property type="entry name" value="CorA_TM1_TM2"/>
</dbReference>
<dbReference type="Pfam" id="PF01544">
    <property type="entry name" value="CorA"/>
    <property type="match status" value="1"/>
</dbReference>
<sequence length="328" mass="37092">MNPTLPHGVKSCTHYRPDGSRQAIALDQVKAQLNNDEGFVWIGLYEPDMAALQQMQALFNLHPLAIEDAAKAHQRPKVESFDDVLFVVVHTTQQIEQKLRYGETHLFLGKRFLITIRHAASLSYEPVRERLELEPGLLRLGPSVCLYAVLDAVVDNYLPITDQLTQSLDALEKDIFADRYKRSTIRRLYELKREVNLMRMAVSPLQDVLGQLRRSPGELVADEVRPYLRDVHDHVARVADAIDTLRDMISTALSVNLSIVTLSQGETVKRLGAWAALLAAPTLITSWYGMNFTRMPELDSPYAYPLLGAAVLLVCVGLYRLFKRADWL</sequence>
<dbReference type="InterPro" id="IPR002523">
    <property type="entry name" value="MgTranspt_CorA/ZnTranspt_ZntB"/>
</dbReference>
<dbReference type="SUPFAM" id="SSF144083">
    <property type="entry name" value="Magnesium transport protein CorA, transmembrane region"/>
    <property type="match status" value="1"/>
</dbReference>
<keyword evidence="6" id="KW-0460">Magnesium</keyword>
<dbReference type="GO" id="GO:0015087">
    <property type="term" value="F:cobalt ion transmembrane transporter activity"/>
    <property type="evidence" value="ECO:0007669"/>
    <property type="project" value="TreeGrafter"/>
</dbReference>
<evidence type="ECO:0000256" key="12">
    <source>
        <dbReference type="SAM" id="Phobius"/>
    </source>
</evidence>
<dbReference type="PANTHER" id="PTHR46494">
    <property type="entry name" value="CORA FAMILY METAL ION TRANSPORTER (EUROFUNG)"/>
    <property type="match status" value="1"/>
</dbReference>
<dbReference type="OrthoDB" id="9803416at2"/>
<evidence type="ECO:0000313" key="13">
    <source>
        <dbReference type="EMBL" id="KRG57849.1"/>
    </source>
</evidence>
<dbReference type="GO" id="GO:0000287">
    <property type="term" value="F:magnesium ion binding"/>
    <property type="evidence" value="ECO:0007669"/>
    <property type="project" value="TreeGrafter"/>
</dbReference>
<evidence type="ECO:0000256" key="9">
    <source>
        <dbReference type="ARBA" id="ARBA00023136"/>
    </source>
</evidence>
<evidence type="ECO:0000256" key="8">
    <source>
        <dbReference type="ARBA" id="ARBA00023065"/>
    </source>
</evidence>
<dbReference type="GO" id="GO:0005886">
    <property type="term" value="C:plasma membrane"/>
    <property type="evidence" value="ECO:0007669"/>
    <property type="project" value="UniProtKB-SubCell"/>
</dbReference>
<dbReference type="PATRIC" id="fig|266128.3.peg.560"/>
<keyword evidence="9 12" id="KW-0472">Membrane</keyword>
<dbReference type="EMBL" id="LDJH01000013">
    <property type="protein sequence ID" value="KRG57849.1"/>
    <property type="molecule type" value="Genomic_DNA"/>
</dbReference>
<dbReference type="Gene3D" id="1.20.58.340">
    <property type="entry name" value="Magnesium transport protein CorA, transmembrane region"/>
    <property type="match status" value="2"/>
</dbReference>
<evidence type="ECO:0000256" key="5">
    <source>
        <dbReference type="ARBA" id="ARBA00022692"/>
    </source>
</evidence>
<comment type="subcellular location">
    <subcellularLocation>
        <location evidence="1">Cell membrane</location>
        <topology evidence="1">Multi-pass membrane protein</topology>
    </subcellularLocation>
</comment>